<gene>
    <name evidence="2" type="ORF">HTY61_12275</name>
</gene>
<name>A0A6N1VJS5_9HYPH</name>
<dbReference type="EMBL" id="CP054836">
    <property type="protein sequence ID" value="QKV19177.1"/>
    <property type="molecule type" value="Genomic_DNA"/>
</dbReference>
<dbReference type="KEGG" id="orm:HTY61_12275"/>
<dbReference type="RefSeq" id="WP_175277069.1">
    <property type="nucleotide sequence ID" value="NZ_CP054836.1"/>
</dbReference>
<evidence type="ECO:0008006" key="4">
    <source>
        <dbReference type="Google" id="ProtNLM"/>
    </source>
</evidence>
<proteinExistence type="predicted"/>
<feature type="compositionally biased region" description="Acidic residues" evidence="1">
    <location>
        <begin position="54"/>
        <end position="66"/>
    </location>
</feature>
<reference evidence="2 3" key="1">
    <citation type="submission" date="2020-06" db="EMBL/GenBank/DDBJ databases">
        <title>Oricola thermophila sp. nov. isolated from a tidal sediments.</title>
        <authorList>
            <person name="Kwon K.K."/>
            <person name="Yang S.-H."/>
            <person name="Park M.-J."/>
        </authorList>
    </citation>
    <scope>NUCLEOTIDE SEQUENCE [LARGE SCALE GENOMIC DNA]</scope>
    <source>
        <strain evidence="2 3">MEBiC13590</strain>
    </source>
</reference>
<dbReference type="AlphaFoldDB" id="A0A6N1VJS5"/>
<feature type="region of interest" description="Disordered" evidence="1">
    <location>
        <begin position="38"/>
        <end position="71"/>
    </location>
</feature>
<keyword evidence="3" id="KW-1185">Reference proteome</keyword>
<feature type="region of interest" description="Disordered" evidence="1">
    <location>
        <begin position="332"/>
        <end position="356"/>
    </location>
</feature>
<dbReference type="Proteomes" id="UP000509367">
    <property type="component" value="Chromosome"/>
</dbReference>
<evidence type="ECO:0000313" key="2">
    <source>
        <dbReference type="EMBL" id="QKV19177.1"/>
    </source>
</evidence>
<feature type="compositionally biased region" description="Basic and acidic residues" evidence="1">
    <location>
        <begin position="38"/>
        <end position="53"/>
    </location>
</feature>
<organism evidence="2 3">
    <name type="scientific">Oricola thermophila</name>
    <dbReference type="NCBI Taxonomy" id="2742145"/>
    <lineage>
        <taxon>Bacteria</taxon>
        <taxon>Pseudomonadati</taxon>
        <taxon>Pseudomonadota</taxon>
        <taxon>Alphaproteobacteria</taxon>
        <taxon>Hyphomicrobiales</taxon>
        <taxon>Ahrensiaceae</taxon>
        <taxon>Oricola</taxon>
    </lineage>
</organism>
<evidence type="ECO:0000256" key="1">
    <source>
        <dbReference type="SAM" id="MobiDB-lite"/>
    </source>
</evidence>
<accession>A0A6N1VJS5</accession>
<protein>
    <recommendedName>
        <fullName evidence="4">Type I secretion protein</fullName>
    </recommendedName>
</protein>
<evidence type="ECO:0000313" key="3">
    <source>
        <dbReference type="Proteomes" id="UP000509367"/>
    </source>
</evidence>
<sequence length="666" mass="71315">MIRDWITEAIAHFVGLFETIIEAARSRESYDEFRAARAAEEETRQLEQSRPDTEVELEQEEFEPDSDYQPLPPEVEKLAMVNAVRFEQPDPAQIGENVIYPGYISQSGQPQSSSAKALPPEFEPIGSYAVVVNQLNHLSDNDNLSIGGSGLAFANTDDSSESLEQLLSEALELAPLSELEMPKTEADIPSVIEAASGNLNDFIDAHGDDEGVSVTSSGAIQGTFVNGKAAEAAPEINDHWHKEEPEVDFTPEKVNGTDEPAIELEAGGNVAVNEAVIMNNWVVAPVIVGMGDSYEINAIVQINAWWDQDLVATEAFDHHDMKGHGHGGTKAFNVADFDRTDPSKEGSSGSHSGGDDSLQFPAQWAVSSIEGDLVMMNWIEQINFILDNDQAVLASSGVKASVVAGGNSQFNITSIEELGSYYDLIIVDGSMYDAAFIQQMNVLVDNDIVGAVNGFATSGTADTTISGTSDNLLWNQASITNIGGSDRFDPMSDMYQQFAETIANGSMSVAGGSFADSAFAGLAGIRVLHVKGSIYDLKYIKQTNIVGDNDKVALAQSQVLSNDAADWDISTGSNDLINVAAIYDVDATGSTHLLGEHYSQEILIQADIISCDPDLGGQDPNVLINEAIAFLDDQMVGSETESSENPVGAPAPCDTTHPDVMQSMLA</sequence>
<feature type="region of interest" description="Disordered" evidence="1">
    <location>
        <begin position="637"/>
        <end position="666"/>
    </location>
</feature>